<keyword evidence="6 10" id="KW-0560">Oxidoreductase</keyword>
<proteinExistence type="inferred from homology"/>
<comment type="cofactor">
    <cofactor evidence="2">
        <name>Mg(2+)</name>
        <dbReference type="ChEBI" id="CHEBI:18420"/>
    </cofactor>
</comment>
<organism evidence="10">
    <name type="scientific">mine drainage metagenome</name>
    <dbReference type="NCBI Taxonomy" id="410659"/>
    <lineage>
        <taxon>unclassified sequences</taxon>
        <taxon>metagenomes</taxon>
        <taxon>ecological metagenomes</taxon>
    </lineage>
</organism>
<comment type="similarity">
    <text evidence="4">In the C-terminal section; belongs to the phosphate acetyltransferase and butyryltransferase family.</text>
</comment>
<dbReference type="Pfam" id="PF01515">
    <property type="entry name" value="PTA_PTB"/>
    <property type="match status" value="1"/>
</dbReference>
<dbReference type="GO" id="GO:0016746">
    <property type="term" value="F:acyltransferase activity"/>
    <property type="evidence" value="ECO:0007669"/>
    <property type="project" value="InterPro"/>
</dbReference>
<dbReference type="GO" id="GO:0046872">
    <property type="term" value="F:metal ion binding"/>
    <property type="evidence" value="ECO:0007669"/>
    <property type="project" value="UniProtKB-KW"/>
</dbReference>
<dbReference type="GO" id="GO:0004473">
    <property type="term" value="F:malate dehydrogenase (decarboxylating) (NADP+) activity"/>
    <property type="evidence" value="ECO:0007669"/>
    <property type="project" value="UniProtKB-EC"/>
</dbReference>
<dbReference type="Gene3D" id="3.40.50.10950">
    <property type="match status" value="1"/>
</dbReference>
<dbReference type="Pfam" id="PF03949">
    <property type="entry name" value="Malic_M"/>
    <property type="match status" value="1"/>
</dbReference>
<protein>
    <submittedName>
        <fullName evidence="10">NADP-dependent malic enzyme</fullName>
        <ecNumber evidence="10">1.1.1.40</ecNumber>
    </submittedName>
</protein>
<dbReference type="InterPro" id="IPR051674">
    <property type="entry name" value="Malate_Decarboxylase"/>
</dbReference>
<comment type="caution">
    <text evidence="10">The sequence shown here is derived from an EMBL/GenBank/DDBJ whole genome shotgun (WGS) entry which is preliminary data.</text>
</comment>
<dbReference type="AlphaFoldDB" id="A0A1J5TD80"/>
<feature type="domain" description="Malic enzyme N-terminal" evidence="9">
    <location>
        <begin position="20"/>
        <end position="153"/>
    </location>
</feature>
<evidence type="ECO:0000256" key="5">
    <source>
        <dbReference type="ARBA" id="ARBA00022723"/>
    </source>
</evidence>
<reference evidence="10" key="1">
    <citation type="submission" date="2016-10" db="EMBL/GenBank/DDBJ databases">
        <title>Sequence of Gallionella enrichment culture.</title>
        <authorList>
            <person name="Poehlein A."/>
            <person name="Muehling M."/>
            <person name="Daniel R."/>
        </authorList>
    </citation>
    <scope>NUCLEOTIDE SEQUENCE</scope>
</reference>
<evidence type="ECO:0000256" key="2">
    <source>
        <dbReference type="ARBA" id="ARBA00001946"/>
    </source>
</evidence>
<evidence type="ECO:0000256" key="1">
    <source>
        <dbReference type="ARBA" id="ARBA00001936"/>
    </source>
</evidence>
<dbReference type="Gene3D" id="3.40.50.720">
    <property type="entry name" value="NAD(P)-binding Rossmann-like Domain"/>
    <property type="match status" value="1"/>
</dbReference>
<dbReference type="InterPro" id="IPR036291">
    <property type="entry name" value="NAD(P)-bd_dom_sf"/>
</dbReference>
<dbReference type="FunFam" id="3.40.50.10380:FF:000003">
    <property type="entry name" value="NADP-dependent malic enzyme"/>
    <property type="match status" value="1"/>
</dbReference>
<dbReference type="PIRSF" id="PIRSF036684">
    <property type="entry name" value="ME_PTA"/>
    <property type="match status" value="1"/>
</dbReference>
<dbReference type="InterPro" id="IPR046346">
    <property type="entry name" value="Aminoacid_DH-like_N_sf"/>
</dbReference>
<evidence type="ECO:0000256" key="4">
    <source>
        <dbReference type="ARBA" id="ARBA00008756"/>
    </source>
</evidence>
<dbReference type="CDD" id="cd05311">
    <property type="entry name" value="NAD_bind_2_malic_enz"/>
    <property type="match status" value="1"/>
</dbReference>
<evidence type="ECO:0000259" key="8">
    <source>
        <dbReference type="SMART" id="SM00919"/>
    </source>
</evidence>
<dbReference type="EC" id="1.1.1.40" evidence="10"/>
<dbReference type="InterPro" id="IPR037062">
    <property type="entry name" value="Malic_N_dom_sf"/>
</dbReference>
<dbReference type="Pfam" id="PF00390">
    <property type="entry name" value="malic"/>
    <property type="match status" value="1"/>
</dbReference>
<dbReference type="SMART" id="SM01274">
    <property type="entry name" value="malic"/>
    <property type="match status" value="1"/>
</dbReference>
<gene>
    <name evidence="10" type="primary">maeB_2</name>
    <name evidence="10" type="ORF">GALL_45960</name>
</gene>
<dbReference type="Gene3D" id="3.40.50.10380">
    <property type="entry name" value="Malic enzyme, N-terminal domain"/>
    <property type="match status" value="1"/>
</dbReference>
<dbReference type="SUPFAM" id="SSF51735">
    <property type="entry name" value="NAD(P)-binding Rossmann-fold domains"/>
    <property type="match status" value="1"/>
</dbReference>
<evidence type="ECO:0000259" key="9">
    <source>
        <dbReference type="SMART" id="SM01274"/>
    </source>
</evidence>
<dbReference type="InterPro" id="IPR002505">
    <property type="entry name" value="PTA_PTB"/>
</dbReference>
<dbReference type="EMBL" id="MLJW01000012">
    <property type="protein sequence ID" value="OIR14136.1"/>
    <property type="molecule type" value="Genomic_DNA"/>
</dbReference>
<evidence type="ECO:0000256" key="6">
    <source>
        <dbReference type="ARBA" id="ARBA00023002"/>
    </source>
</evidence>
<evidence type="ECO:0000256" key="7">
    <source>
        <dbReference type="ARBA" id="ARBA00023268"/>
    </source>
</evidence>
<dbReference type="PANTHER" id="PTHR43237:SF4">
    <property type="entry name" value="NADP-DEPENDENT MALIC ENZYME"/>
    <property type="match status" value="1"/>
</dbReference>
<name>A0A1J5TD80_9ZZZZ</name>
<dbReference type="FunFam" id="3.40.50.720:FF:000095">
    <property type="entry name" value="NADP-dependent malic enzyme"/>
    <property type="match status" value="1"/>
</dbReference>
<dbReference type="InterPro" id="IPR012302">
    <property type="entry name" value="Malic_NAD-bd"/>
</dbReference>
<dbReference type="PANTHER" id="PTHR43237">
    <property type="entry name" value="NADP-DEPENDENT MALIC ENZYME"/>
    <property type="match status" value="1"/>
</dbReference>
<accession>A0A1J5TD80</accession>
<evidence type="ECO:0000256" key="3">
    <source>
        <dbReference type="ARBA" id="ARBA00007686"/>
    </source>
</evidence>
<sequence>MENKDLRKQQALEYHAKGRPGKIEVVTTKEAKTQRDLTLAYSPGVAIPCLEIAANIEDVYKYTAKGNLVAVISNGTAVLGLGDIGPEAGKPVMEGKAVLFKIFADIDVFDIEINEKDPEKFVQIVKSLEPTFGGINLEDIKAPECFYIETHLKEQMKIPVMHDDQHGTAIISGAALLNALEIQGKKIENAKFVVNGAGAASISCCRLYIALGAKRENFLMFDSKGLIHTGRAGIDGMKAEFATPKPDCSFESAFKDADVFIGLSKGNVVSKEMIKAMAKKPIVFALANPDPEISYDDATSVRKDLIMATGRVDYPNQVNNVLGFPYIFRGALDVRAIKINEAMKLAAVKALAELAKKPVPDLVSMAYNQANLNFGPDYIIPKPVDPRLLSTVAPAVAKAAIESGVAQKIIENWDEYAIELNKRLGLDNQLMRAIGNKARNDPKRLVFAEADNQKILKAASIAYDDGIAYPILLGTEDKIRKIAADNNIDLSDIPIIDPRSDEMESKREEYGNLFFKKRQRKGYNQYESMKIMKDRNHFGCMMVETGDADAMISGLTRNYADAIRPALHTIGTEEGVTKIAGMYLLLTKKGPLFLADTTVNFNPTAEELADITMLVAKEVRNFNLTPKIAMLSYSNFGSSDSDEARLVYRATKLVKKKDPSLVVDGEMQASLAFNNEILKDNYPFSELVDQQVNVLIFPNLTAGNVAYNLLKEIGGADAIGPILLGLKKPVHVLQLGSSERSIVNMALIAVVDAQMKSRINTQEAVQKTNWWQRMRKKRK</sequence>
<dbReference type="InterPro" id="IPR012301">
    <property type="entry name" value="Malic_N_dom"/>
</dbReference>
<dbReference type="SUPFAM" id="SSF53659">
    <property type="entry name" value="Isocitrate/Isopropylmalate dehydrogenase-like"/>
    <property type="match status" value="1"/>
</dbReference>
<feature type="domain" description="Malic enzyme NAD-binding" evidence="8">
    <location>
        <begin position="165"/>
        <end position="401"/>
    </location>
</feature>
<comment type="cofactor">
    <cofactor evidence="1">
        <name>Mn(2+)</name>
        <dbReference type="ChEBI" id="CHEBI:29035"/>
    </cofactor>
</comment>
<dbReference type="InterPro" id="IPR012188">
    <property type="entry name" value="ME_PTA"/>
</dbReference>
<dbReference type="Gene3D" id="3.40.50.10750">
    <property type="entry name" value="Isocitrate/Isopropylmalate dehydrogenase-like"/>
    <property type="match status" value="1"/>
</dbReference>
<keyword evidence="7" id="KW-0511">Multifunctional enzyme</keyword>
<keyword evidence="5" id="KW-0479">Metal-binding</keyword>
<dbReference type="InterPro" id="IPR045213">
    <property type="entry name" value="Malic_NAD-bd_bact_type"/>
</dbReference>
<dbReference type="InterPro" id="IPR042113">
    <property type="entry name" value="P_AcTrfase_dom1"/>
</dbReference>
<dbReference type="SUPFAM" id="SSF53223">
    <property type="entry name" value="Aminoacid dehydrogenase-like, N-terminal domain"/>
    <property type="match status" value="1"/>
</dbReference>
<evidence type="ECO:0000313" key="10">
    <source>
        <dbReference type="EMBL" id="OIR14136.1"/>
    </source>
</evidence>
<dbReference type="InterPro" id="IPR042112">
    <property type="entry name" value="P_AcTrfase_dom2"/>
</dbReference>
<dbReference type="SMART" id="SM00919">
    <property type="entry name" value="Malic_M"/>
    <property type="match status" value="1"/>
</dbReference>
<dbReference type="GO" id="GO:0006108">
    <property type="term" value="P:malate metabolic process"/>
    <property type="evidence" value="ECO:0007669"/>
    <property type="project" value="InterPro"/>
</dbReference>
<comment type="similarity">
    <text evidence="3">In the N-terminal section; belongs to the malic enzymes family.</text>
</comment>
<dbReference type="GO" id="GO:0051287">
    <property type="term" value="F:NAD binding"/>
    <property type="evidence" value="ECO:0007669"/>
    <property type="project" value="InterPro"/>
</dbReference>